<feature type="region of interest" description="Disordered" evidence="4">
    <location>
        <begin position="1"/>
        <end position="21"/>
    </location>
</feature>
<protein>
    <submittedName>
        <fullName evidence="6">Mss4-like protein</fullName>
    </submittedName>
</protein>
<proteinExistence type="inferred from homology"/>
<dbReference type="InterPro" id="IPR052355">
    <property type="entry name" value="CENP-V-like"/>
</dbReference>
<organism evidence="6 7">
    <name type="scientific">Cercophora samala</name>
    <dbReference type="NCBI Taxonomy" id="330535"/>
    <lineage>
        <taxon>Eukaryota</taxon>
        <taxon>Fungi</taxon>
        <taxon>Dikarya</taxon>
        <taxon>Ascomycota</taxon>
        <taxon>Pezizomycotina</taxon>
        <taxon>Sordariomycetes</taxon>
        <taxon>Sordariomycetidae</taxon>
        <taxon>Sordariales</taxon>
        <taxon>Lasiosphaeriaceae</taxon>
        <taxon>Cercophora</taxon>
    </lineage>
</organism>
<evidence type="ECO:0000259" key="5">
    <source>
        <dbReference type="PROSITE" id="PS51891"/>
    </source>
</evidence>
<dbReference type="InterPro" id="IPR011057">
    <property type="entry name" value="Mss4-like_sf"/>
</dbReference>
<reference evidence="6" key="1">
    <citation type="submission" date="2023-06" db="EMBL/GenBank/DDBJ databases">
        <title>Genome-scale phylogeny and comparative genomics of the fungal order Sordariales.</title>
        <authorList>
            <consortium name="Lawrence Berkeley National Laboratory"/>
            <person name="Hensen N."/>
            <person name="Bonometti L."/>
            <person name="Westerberg I."/>
            <person name="Brannstrom I.O."/>
            <person name="Guillou S."/>
            <person name="Cros-Aarteil S."/>
            <person name="Calhoun S."/>
            <person name="Haridas S."/>
            <person name="Kuo A."/>
            <person name="Mondo S."/>
            <person name="Pangilinan J."/>
            <person name="Riley R."/>
            <person name="Labutti K."/>
            <person name="Andreopoulos B."/>
            <person name="Lipzen A."/>
            <person name="Chen C."/>
            <person name="Yanf M."/>
            <person name="Daum C."/>
            <person name="Ng V."/>
            <person name="Clum A."/>
            <person name="Steindorff A."/>
            <person name="Ohm R."/>
            <person name="Martin F."/>
            <person name="Silar P."/>
            <person name="Natvig D."/>
            <person name="Lalanne C."/>
            <person name="Gautier V."/>
            <person name="Ament-Velasquez S.L."/>
            <person name="Kruys A."/>
            <person name="Hutchinson M.I."/>
            <person name="Powell A.J."/>
            <person name="Barry K."/>
            <person name="Miller A.N."/>
            <person name="Grigoriev I.V."/>
            <person name="Debuchy R."/>
            <person name="Gladieux P."/>
            <person name="Thoren M.H."/>
            <person name="Johannesson H."/>
        </authorList>
    </citation>
    <scope>NUCLEOTIDE SEQUENCE</scope>
    <source>
        <strain evidence="6">CBS 307.81</strain>
    </source>
</reference>
<dbReference type="PANTHER" id="PTHR28620:SF1">
    <property type="entry name" value="CENP-V_GFA DOMAIN-CONTAINING PROTEIN"/>
    <property type="match status" value="1"/>
</dbReference>
<evidence type="ECO:0000256" key="3">
    <source>
        <dbReference type="ARBA" id="ARBA00022833"/>
    </source>
</evidence>
<dbReference type="Gene3D" id="2.170.150.70">
    <property type="match status" value="1"/>
</dbReference>
<dbReference type="PROSITE" id="PS51891">
    <property type="entry name" value="CENP_V_GFA"/>
    <property type="match status" value="1"/>
</dbReference>
<accession>A0AA40DI66</accession>
<evidence type="ECO:0000313" key="7">
    <source>
        <dbReference type="Proteomes" id="UP001174997"/>
    </source>
</evidence>
<evidence type="ECO:0000256" key="2">
    <source>
        <dbReference type="ARBA" id="ARBA00022723"/>
    </source>
</evidence>
<dbReference type="GO" id="GO:0016846">
    <property type="term" value="F:carbon-sulfur lyase activity"/>
    <property type="evidence" value="ECO:0007669"/>
    <property type="project" value="InterPro"/>
</dbReference>
<sequence length="167" mass="18498">MTTQTSSSEPPTTSETPDKNEQTYACSCHCGSVTFDVTLSPPLAEQTVMECNCSICRRAGYLLVFPPKKAVVFSPDSLPRLSRYQFNTKQIDHLFCGHCGSSLGIDFREFRSRGYGISVRAFNNVDLETLQYQKGDGKAKIPPYTDLSGVQWALDHSQSTKQAEEAV</sequence>
<dbReference type="Proteomes" id="UP001174997">
    <property type="component" value="Unassembled WGS sequence"/>
</dbReference>
<keyword evidence="7" id="KW-1185">Reference proteome</keyword>
<evidence type="ECO:0000313" key="6">
    <source>
        <dbReference type="EMBL" id="KAK0674526.1"/>
    </source>
</evidence>
<comment type="similarity">
    <text evidence="1">Belongs to the Gfa family.</text>
</comment>
<feature type="domain" description="CENP-V/GFA" evidence="5">
    <location>
        <begin position="24"/>
        <end position="133"/>
    </location>
</feature>
<dbReference type="Pfam" id="PF04828">
    <property type="entry name" value="GFA"/>
    <property type="match status" value="1"/>
</dbReference>
<name>A0AA40DI66_9PEZI</name>
<dbReference type="EMBL" id="JAULSY010000001">
    <property type="protein sequence ID" value="KAK0674526.1"/>
    <property type="molecule type" value="Genomic_DNA"/>
</dbReference>
<comment type="caution">
    <text evidence="6">The sequence shown here is derived from an EMBL/GenBank/DDBJ whole genome shotgun (WGS) entry which is preliminary data.</text>
</comment>
<evidence type="ECO:0000256" key="1">
    <source>
        <dbReference type="ARBA" id="ARBA00005495"/>
    </source>
</evidence>
<dbReference type="GO" id="GO:0046872">
    <property type="term" value="F:metal ion binding"/>
    <property type="evidence" value="ECO:0007669"/>
    <property type="project" value="UniProtKB-KW"/>
</dbReference>
<dbReference type="AlphaFoldDB" id="A0AA40DI66"/>
<dbReference type="PANTHER" id="PTHR28620">
    <property type="entry name" value="CENTROMERE PROTEIN V"/>
    <property type="match status" value="1"/>
</dbReference>
<keyword evidence="3" id="KW-0862">Zinc</keyword>
<evidence type="ECO:0000256" key="4">
    <source>
        <dbReference type="SAM" id="MobiDB-lite"/>
    </source>
</evidence>
<dbReference type="InterPro" id="IPR006913">
    <property type="entry name" value="CENP-V/GFA"/>
</dbReference>
<feature type="compositionally biased region" description="Low complexity" evidence="4">
    <location>
        <begin position="1"/>
        <end position="15"/>
    </location>
</feature>
<dbReference type="SUPFAM" id="SSF51316">
    <property type="entry name" value="Mss4-like"/>
    <property type="match status" value="1"/>
</dbReference>
<gene>
    <name evidence="6" type="ORF">QBC41DRAFT_332649</name>
</gene>
<keyword evidence="2" id="KW-0479">Metal-binding</keyword>